<feature type="compositionally biased region" description="Polar residues" evidence="1">
    <location>
        <begin position="312"/>
        <end position="321"/>
    </location>
</feature>
<keyword evidence="2" id="KW-0472">Membrane</keyword>
<evidence type="ECO:0000313" key="3">
    <source>
        <dbReference type="EMBL" id="KAA0045268.1"/>
    </source>
</evidence>
<dbReference type="GO" id="GO:0006355">
    <property type="term" value="P:regulation of DNA-templated transcription"/>
    <property type="evidence" value="ECO:0007669"/>
    <property type="project" value="InterPro"/>
</dbReference>
<gene>
    <name evidence="3" type="ORF">E6C27_scaffold316G00010</name>
</gene>
<dbReference type="PANTHER" id="PTHR33334">
    <property type="entry name" value="PROTEIN LNK1"/>
    <property type="match status" value="1"/>
</dbReference>
<feature type="region of interest" description="Disordered" evidence="1">
    <location>
        <begin position="243"/>
        <end position="263"/>
    </location>
</feature>
<dbReference type="InterPro" id="IPR039928">
    <property type="entry name" value="LNK"/>
</dbReference>
<keyword evidence="2" id="KW-0812">Transmembrane</keyword>
<feature type="transmembrane region" description="Helical" evidence="2">
    <location>
        <begin position="568"/>
        <end position="588"/>
    </location>
</feature>
<name>A0A5A7TQX8_CUCMM</name>
<feature type="compositionally biased region" description="Basic and acidic residues" evidence="1">
    <location>
        <begin position="376"/>
        <end position="387"/>
    </location>
</feature>
<evidence type="ECO:0000256" key="2">
    <source>
        <dbReference type="SAM" id="Phobius"/>
    </source>
</evidence>
<evidence type="ECO:0000256" key="1">
    <source>
        <dbReference type="SAM" id="MobiDB-lite"/>
    </source>
</evidence>
<proteinExistence type="predicted"/>
<sequence>MVLQLKDNIWKGFTENDDYIVPHLGDELWDLFEVQSDNLENSNCRVGFTNDAYSATNFSFLGKEKVKTQTSIMKSTVLEKDSWSHAPDGVPSSLNSDSFKDAKMESSSLSMSNHCFKTDVGTDLDYCTDDHIVTDNSAADENDMYQYSVSHMSQTDNDISFLDDDRENKENNDLLYYGWQDIGSFEDVDRMFRNCDSTFGLGNLSNEDDLRWFSPSHGTEKLEDPSKSNFKFSCCEGSTINDATEFNEESNPVNSEPSPEGLNRNNILNGCKMNDGITDISDSAAMSHLSAADMSDRKGNSSGDLIPKKQESSYASNQLHSSHYPSFDTPTIAANENREKVYHQNLPASFNKNFTFMSAPSPETFNTSFPVRKQAPRSESEIDDGHSESGVVSRGSRVELDSSNAQDKPCRSTMLDGISLEATSFRQLQQVMEQLDIRTKLCIRDSLYRLARSAEQRHNCANVNENTGEDKFVRVASTIDQDANRSGGFLDLETDTNPIDRSVAHLLFHRPSDPSLMPAGGNTLSLKSHKLVPAEKQNFQDETGGAAACADQKLLSNGLVKLPTVNCWRLLSCGLYLSFAFLFLFFFFPCGTVRKWPGPAFL</sequence>
<dbReference type="OrthoDB" id="618331at2759"/>
<keyword evidence="2" id="KW-1133">Transmembrane helix</keyword>
<reference evidence="3 4" key="1">
    <citation type="submission" date="2019-08" db="EMBL/GenBank/DDBJ databases">
        <title>Draft genome sequences of two oriental melons (Cucumis melo L. var makuwa).</title>
        <authorList>
            <person name="Kwon S.-Y."/>
        </authorList>
    </citation>
    <scope>NUCLEOTIDE SEQUENCE [LARGE SCALE GENOMIC DNA]</scope>
    <source>
        <strain evidence="4">cv. SW 3</strain>
        <tissue evidence="3">Leaf</tissue>
    </source>
</reference>
<organism evidence="3 4">
    <name type="scientific">Cucumis melo var. makuwa</name>
    <name type="common">Oriental melon</name>
    <dbReference type="NCBI Taxonomy" id="1194695"/>
    <lineage>
        <taxon>Eukaryota</taxon>
        <taxon>Viridiplantae</taxon>
        <taxon>Streptophyta</taxon>
        <taxon>Embryophyta</taxon>
        <taxon>Tracheophyta</taxon>
        <taxon>Spermatophyta</taxon>
        <taxon>Magnoliopsida</taxon>
        <taxon>eudicotyledons</taxon>
        <taxon>Gunneridae</taxon>
        <taxon>Pentapetalae</taxon>
        <taxon>rosids</taxon>
        <taxon>fabids</taxon>
        <taxon>Cucurbitales</taxon>
        <taxon>Cucurbitaceae</taxon>
        <taxon>Benincaseae</taxon>
        <taxon>Cucumis</taxon>
    </lineage>
</organism>
<dbReference type="AlphaFoldDB" id="A0A5A7TQX8"/>
<dbReference type="EMBL" id="SSTE01014625">
    <property type="protein sequence ID" value="KAA0045268.1"/>
    <property type="molecule type" value="Genomic_DNA"/>
</dbReference>
<dbReference type="Proteomes" id="UP000321393">
    <property type="component" value="Unassembled WGS sequence"/>
</dbReference>
<feature type="region of interest" description="Disordered" evidence="1">
    <location>
        <begin position="365"/>
        <end position="408"/>
    </location>
</feature>
<dbReference type="GO" id="GO:0007623">
    <property type="term" value="P:circadian rhythm"/>
    <property type="evidence" value="ECO:0007669"/>
    <property type="project" value="InterPro"/>
</dbReference>
<protein>
    <submittedName>
        <fullName evidence="3">Protein LNK1 isoform X1</fullName>
    </submittedName>
</protein>
<feature type="region of interest" description="Disordered" evidence="1">
    <location>
        <begin position="290"/>
        <end position="321"/>
    </location>
</feature>
<comment type="caution">
    <text evidence="3">The sequence shown here is derived from an EMBL/GenBank/DDBJ whole genome shotgun (WGS) entry which is preliminary data.</text>
</comment>
<dbReference type="STRING" id="1194695.A0A5A7TQX8"/>
<evidence type="ECO:0000313" key="4">
    <source>
        <dbReference type="Proteomes" id="UP000321393"/>
    </source>
</evidence>
<dbReference type="PANTHER" id="PTHR33334:SF8">
    <property type="entry name" value="PROTEIN LNK1"/>
    <property type="match status" value="1"/>
</dbReference>
<accession>A0A5A7TQX8</accession>